<protein>
    <submittedName>
        <fullName evidence="1">Uncharacterized protein</fullName>
    </submittedName>
</protein>
<keyword evidence="2" id="KW-1185">Reference proteome</keyword>
<gene>
    <name evidence="1" type="ORF">ARMGADRAFT_1088862</name>
</gene>
<proteinExistence type="predicted"/>
<dbReference type="EMBL" id="KZ293702">
    <property type="protein sequence ID" value="PBK83879.1"/>
    <property type="molecule type" value="Genomic_DNA"/>
</dbReference>
<dbReference type="Proteomes" id="UP000217790">
    <property type="component" value="Unassembled WGS sequence"/>
</dbReference>
<dbReference type="AlphaFoldDB" id="A0A2H3CLA8"/>
<dbReference type="InParanoid" id="A0A2H3CLA8"/>
<accession>A0A2H3CLA8</accession>
<evidence type="ECO:0000313" key="1">
    <source>
        <dbReference type="EMBL" id="PBK83879.1"/>
    </source>
</evidence>
<sequence>MYTLSDRGIPITRENQGWESAGPDLSLFVFKTIGISRVCHGEDDQEERLHPDSHNDRASLCLTIHLIASRLGSSNSRTSTYPLLDSKPEREDDWIVIVQKVIFDALRGIRQRIDKPSGGCKISPRNHLWQHTDHRGFERNHGWKNKRLGSLSNVRQVWQQEPDPSSDGDMVIYLRKFAVGISFSANCGWRLGIIFTSTRLFTPNEMSPEDLTSTLQLCYEDIWGAPDIPMGGTSEESVLKAGRIALSTRPSVCCMVLMCMPCIAKVSLICRVVTAPATNPSSRLPLTAILSQIYLAPFSGAKYTFTKICALWFQQTDFFPTVLYRFSFVPSTDSHSRIVFVVKRSYRHEGWYFRWRCCADRRQPSTVGAACLIDTPLCRGSFTCTSLLVVSVSIP</sequence>
<reference evidence="2" key="1">
    <citation type="journal article" date="2017" name="Nat. Ecol. Evol.">
        <title>Genome expansion and lineage-specific genetic innovations in the forest pathogenic fungi Armillaria.</title>
        <authorList>
            <person name="Sipos G."/>
            <person name="Prasanna A.N."/>
            <person name="Walter M.C."/>
            <person name="O'Connor E."/>
            <person name="Balint B."/>
            <person name="Krizsan K."/>
            <person name="Kiss B."/>
            <person name="Hess J."/>
            <person name="Varga T."/>
            <person name="Slot J."/>
            <person name="Riley R."/>
            <person name="Boka B."/>
            <person name="Rigling D."/>
            <person name="Barry K."/>
            <person name="Lee J."/>
            <person name="Mihaltcheva S."/>
            <person name="LaButti K."/>
            <person name="Lipzen A."/>
            <person name="Waldron R."/>
            <person name="Moloney N.M."/>
            <person name="Sperisen C."/>
            <person name="Kredics L."/>
            <person name="Vagvoelgyi C."/>
            <person name="Patrignani A."/>
            <person name="Fitzpatrick D."/>
            <person name="Nagy I."/>
            <person name="Doyle S."/>
            <person name="Anderson J.B."/>
            <person name="Grigoriev I.V."/>
            <person name="Gueldener U."/>
            <person name="Muensterkoetter M."/>
            <person name="Nagy L.G."/>
        </authorList>
    </citation>
    <scope>NUCLEOTIDE SEQUENCE [LARGE SCALE GENOMIC DNA]</scope>
    <source>
        <strain evidence="2">Ar21-2</strain>
    </source>
</reference>
<evidence type="ECO:0000313" key="2">
    <source>
        <dbReference type="Proteomes" id="UP000217790"/>
    </source>
</evidence>
<organism evidence="1 2">
    <name type="scientific">Armillaria gallica</name>
    <name type="common">Bulbous honey fungus</name>
    <name type="synonym">Armillaria bulbosa</name>
    <dbReference type="NCBI Taxonomy" id="47427"/>
    <lineage>
        <taxon>Eukaryota</taxon>
        <taxon>Fungi</taxon>
        <taxon>Dikarya</taxon>
        <taxon>Basidiomycota</taxon>
        <taxon>Agaricomycotina</taxon>
        <taxon>Agaricomycetes</taxon>
        <taxon>Agaricomycetidae</taxon>
        <taxon>Agaricales</taxon>
        <taxon>Marasmiineae</taxon>
        <taxon>Physalacriaceae</taxon>
        <taxon>Armillaria</taxon>
    </lineage>
</organism>
<name>A0A2H3CLA8_ARMGA</name>